<dbReference type="InterPro" id="IPR009295">
    <property type="entry name" value="SAUGI"/>
</dbReference>
<gene>
    <name evidence="1" type="primary">ccrC1</name>
</gene>
<name>A0A482K9G4_STAEP</name>
<evidence type="ECO:0000313" key="1">
    <source>
        <dbReference type="EMBL" id="QBP79306.1"/>
    </source>
</evidence>
<accession>A0A482K9G4</accession>
<dbReference type="InterPro" id="IPR043068">
    <property type="entry name" value="SAUGI_sf"/>
</dbReference>
<proteinExistence type="predicted"/>
<dbReference type="Pfam" id="PF06106">
    <property type="entry name" value="SAUGI"/>
    <property type="match status" value="1"/>
</dbReference>
<dbReference type="EMBL" id="MK078516">
    <property type="protein sequence ID" value="QBP79306.1"/>
    <property type="molecule type" value="Genomic_DNA"/>
</dbReference>
<sequence>MSQIKIRLKIYHFYHFSRVTKVKKFRNILFMYYTLLTKEVIIMTLSKQLKTYIIERFKLNNQETWNCETLDAAAEDVLPEKYIKNSPLEHKILNTFTYYNDELHEISIYPFLCYLDKELVAIGYLDNFDLDFIFLNDTHQIIIDERYLLQKGDE</sequence>
<dbReference type="Gene3D" id="3.10.450.250">
    <property type="entry name" value="S. aureus uracil DNA glycosylase inhibitor"/>
    <property type="match status" value="1"/>
</dbReference>
<reference evidence="1" key="1">
    <citation type="submission" date="2018-10" db="EMBL/GenBank/DDBJ databases">
        <title>First Description of Arginine Catabolic Mobile Element (ACME) Type VI Harboring the kdp Operon Only in Staphylococcus epidermidis Using Short and Long Read Whole Genome Sequencing: Further Evidence of ACME Diversity.</title>
        <authorList>
            <person name="McManus B.A."/>
            <person name="O'Connor A.M."/>
            <person name="Egan S."/>
            <person name="Flanagan P.R."/>
            <person name="Coleman D.C."/>
        </authorList>
    </citation>
    <scope>NUCLEOTIDE SEQUENCE</scope>
    <source>
        <strain evidence="1">R02OR2</strain>
    </source>
</reference>
<dbReference type="AlphaFoldDB" id="A0A482K9G4"/>
<protein>
    <submittedName>
        <fullName evidence="1">Uncharacterized protein</fullName>
    </submittedName>
</protein>
<organism evidence="1">
    <name type="scientific">Staphylococcus epidermidis</name>
    <dbReference type="NCBI Taxonomy" id="1282"/>
    <lineage>
        <taxon>Bacteria</taxon>
        <taxon>Bacillati</taxon>
        <taxon>Bacillota</taxon>
        <taxon>Bacilli</taxon>
        <taxon>Bacillales</taxon>
        <taxon>Staphylococcaceae</taxon>
        <taxon>Staphylococcus</taxon>
    </lineage>
</organism>